<evidence type="ECO:0000313" key="3">
    <source>
        <dbReference type="Proteomes" id="UP000193642"/>
    </source>
</evidence>
<organism evidence="2 3">
    <name type="scientific">Rhizoclosmatium globosum</name>
    <dbReference type="NCBI Taxonomy" id="329046"/>
    <lineage>
        <taxon>Eukaryota</taxon>
        <taxon>Fungi</taxon>
        <taxon>Fungi incertae sedis</taxon>
        <taxon>Chytridiomycota</taxon>
        <taxon>Chytridiomycota incertae sedis</taxon>
        <taxon>Chytridiomycetes</taxon>
        <taxon>Chytridiales</taxon>
        <taxon>Chytriomycetaceae</taxon>
        <taxon>Rhizoclosmatium</taxon>
    </lineage>
</organism>
<protein>
    <submittedName>
        <fullName evidence="2">Uncharacterized protein</fullName>
    </submittedName>
</protein>
<keyword evidence="3" id="KW-1185">Reference proteome</keyword>
<reference evidence="2 3" key="1">
    <citation type="submission" date="2016-07" db="EMBL/GenBank/DDBJ databases">
        <title>Pervasive Adenine N6-methylation of Active Genes in Fungi.</title>
        <authorList>
            <consortium name="DOE Joint Genome Institute"/>
            <person name="Mondo S.J."/>
            <person name="Dannebaum R.O."/>
            <person name="Kuo R.C."/>
            <person name="Labutti K."/>
            <person name="Haridas S."/>
            <person name="Kuo A."/>
            <person name="Salamov A."/>
            <person name="Ahrendt S.R."/>
            <person name="Lipzen A."/>
            <person name="Sullivan W."/>
            <person name="Andreopoulos W.B."/>
            <person name="Clum A."/>
            <person name="Lindquist E."/>
            <person name="Daum C."/>
            <person name="Ramamoorthy G.K."/>
            <person name="Gryganskyi A."/>
            <person name="Culley D."/>
            <person name="Magnuson J.K."/>
            <person name="James T.Y."/>
            <person name="O'Malley M.A."/>
            <person name="Stajich J.E."/>
            <person name="Spatafora J.W."/>
            <person name="Visel A."/>
            <person name="Grigoriev I.V."/>
        </authorList>
    </citation>
    <scope>NUCLEOTIDE SEQUENCE [LARGE SCALE GENOMIC DNA]</scope>
    <source>
        <strain evidence="2 3">JEL800</strain>
    </source>
</reference>
<dbReference type="Proteomes" id="UP000193642">
    <property type="component" value="Unassembled WGS sequence"/>
</dbReference>
<accession>A0A1Y2CQ51</accession>
<dbReference type="EMBL" id="MCGO01000011">
    <property type="protein sequence ID" value="ORY48475.1"/>
    <property type="molecule type" value="Genomic_DNA"/>
</dbReference>
<name>A0A1Y2CQ51_9FUNG</name>
<comment type="caution">
    <text evidence="2">The sequence shown here is derived from an EMBL/GenBank/DDBJ whole genome shotgun (WGS) entry which is preliminary data.</text>
</comment>
<feature type="compositionally biased region" description="Polar residues" evidence="1">
    <location>
        <begin position="17"/>
        <end position="29"/>
    </location>
</feature>
<feature type="region of interest" description="Disordered" evidence="1">
    <location>
        <begin position="1"/>
        <end position="67"/>
    </location>
</feature>
<feature type="compositionally biased region" description="Polar residues" evidence="1">
    <location>
        <begin position="55"/>
        <end position="64"/>
    </location>
</feature>
<proteinExistence type="predicted"/>
<sequence length="89" mass="8893">MGGGGANTDGTTGVTGSAGQNTSGNSGSGVNAGDLKVPSLVSPTTGSVAQIPVKPSTSSSENSGNQGGAALFWKHGWQCSWKFGWKHIW</sequence>
<evidence type="ECO:0000256" key="1">
    <source>
        <dbReference type="SAM" id="MobiDB-lite"/>
    </source>
</evidence>
<gene>
    <name evidence="2" type="ORF">BCR33DRAFT_714248</name>
</gene>
<evidence type="ECO:0000313" key="2">
    <source>
        <dbReference type="EMBL" id="ORY48475.1"/>
    </source>
</evidence>
<dbReference type="AlphaFoldDB" id="A0A1Y2CQ51"/>